<name>A0ABV8YN25_9ACTN</name>
<organism evidence="1 2">
    <name type="scientific">Streptomyces xiangluensis</name>
    <dbReference type="NCBI Taxonomy" id="2665720"/>
    <lineage>
        <taxon>Bacteria</taxon>
        <taxon>Bacillati</taxon>
        <taxon>Actinomycetota</taxon>
        <taxon>Actinomycetes</taxon>
        <taxon>Kitasatosporales</taxon>
        <taxon>Streptomycetaceae</taxon>
        <taxon>Streptomyces</taxon>
    </lineage>
</organism>
<dbReference type="RefSeq" id="WP_386343334.1">
    <property type="nucleotide sequence ID" value="NZ_JBHSFG010000029.1"/>
</dbReference>
<proteinExistence type="predicted"/>
<keyword evidence="2" id="KW-1185">Reference proteome</keyword>
<comment type="caution">
    <text evidence="1">The sequence shown here is derived from an EMBL/GenBank/DDBJ whole genome shotgun (WGS) entry which is preliminary data.</text>
</comment>
<accession>A0ABV8YN25</accession>
<reference evidence="2" key="1">
    <citation type="journal article" date="2019" name="Int. J. Syst. Evol. Microbiol.">
        <title>The Global Catalogue of Microorganisms (GCM) 10K type strain sequencing project: providing services to taxonomists for standard genome sequencing and annotation.</title>
        <authorList>
            <consortium name="The Broad Institute Genomics Platform"/>
            <consortium name="The Broad Institute Genome Sequencing Center for Infectious Disease"/>
            <person name="Wu L."/>
            <person name="Ma J."/>
        </authorList>
    </citation>
    <scope>NUCLEOTIDE SEQUENCE [LARGE SCALE GENOMIC DNA]</scope>
    <source>
        <strain evidence="2">DT43</strain>
    </source>
</reference>
<evidence type="ECO:0000313" key="2">
    <source>
        <dbReference type="Proteomes" id="UP001596012"/>
    </source>
</evidence>
<dbReference type="EMBL" id="JBHSFG010000029">
    <property type="protein sequence ID" value="MFC4466699.1"/>
    <property type="molecule type" value="Genomic_DNA"/>
</dbReference>
<gene>
    <name evidence="1" type="ORF">ACFPH6_19565</name>
</gene>
<evidence type="ECO:0000313" key="1">
    <source>
        <dbReference type="EMBL" id="MFC4466699.1"/>
    </source>
</evidence>
<dbReference type="Proteomes" id="UP001596012">
    <property type="component" value="Unassembled WGS sequence"/>
</dbReference>
<protein>
    <submittedName>
        <fullName evidence="1">Uncharacterized protein</fullName>
    </submittedName>
</protein>
<sequence length="209" mass="22429">MVTQQEIDEAEAAVEECERKLDVAEQYHHQAGGERAVAELRSARFDAYGARDRLRQLKGRWAAERAGQARRTAAEDGFSDKARTALAGRLAEARDEAADAVADAQRAVGRLLDVVAAYDDTVRGAAGELKNRGLSADNGESMGGTSAGGVRLAGELWMPVGGMDLLAAVMAGAAVERDRQHPLAGLRWQHAGGLPTRTARDELLRRAER</sequence>